<sequence length="284" mass="31327">MHVYMPLSITSLNSGSNGNCYYIGNETEAVLVDAGISCRETEKRMQRLGLSMHRVKAIFVSHEHSDHIRGLKVLAKKYALPVYITPFTQRGARMSCDGVHVLPFTAYEPVQVGSLSIRPFPKMHDAADPHSFVVSAEGINIGVFTDIGAPCEHVIRHFQECHAAFLEANYDEDMLDRGRYPYYLKQRIRGGRGHLSNRQALSLFSAYKPAHMSHVLLAHLSKDNNCPRLVKELFSQHAAGTEVVVASRFEETAVYQIIAGAVPVNTGGPAVRSATAGVQTAFAF</sequence>
<dbReference type="EMBL" id="BAABHC010000016">
    <property type="protein sequence ID" value="GAA4436000.1"/>
    <property type="molecule type" value="Genomic_DNA"/>
</dbReference>
<comment type="caution">
    <text evidence="2">The sequence shown here is derived from an EMBL/GenBank/DDBJ whole genome shotgun (WGS) entry which is preliminary data.</text>
</comment>
<accession>A0ABP8LSW1</accession>
<dbReference type="InterPro" id="IPR036866">
    <property type="entry name" value="RibonucZ/Hydroxyglut_hydro"/>
</dbReference>
<evidence type="ECO:0000313" key="3">
    <source>
        <dbReference type="Proteomes" id="UP001500552"/>
    </source>
</evidence>
<dbReference type="Pfam" id="PF12706">
    <property type="entry name" value="Lactamase_B_2"/>
    <property type="match status" value="1"/>
</dbReference>
<reference evidence="3" key="1">
    <citation type="journal article" date="2019" name="Int. J. Syst. Evol. Microbiol.">
        <title>The Global Catalogue of Microorganisms (GCM) 10K type strain sequencing project: providing services to taxonomists for standard genome sequencing and annotation.</title>
        <authorList>
            <consortium name="The Broad Institute Genomics Platform"/>
            <consortium name="The Broad Institute Genome Sequencing Center for Infectious Disease"/>
            <person name="Wu L."/>
            <person name="Ma J."/>
        </authorList>
    </citation>
    <scope>NUCLEOTIDE SEQUENCE [LARGE SCALE GENOMIC DNA]</scope>
    <source>
        <strain evidence="3">JCM 17926</strain>
    </source>
</reference>
<dbReference type="PANTHER" id="PTHR47619:SF1">
    <property type="entry name" value="EXODEOXYRIBONUCLEASE WALJ"/>
    <property type="match status" value="1"/>
</dbReference>
<keyword evidence="3" id="KW-1185">Reference proteome</keyword>
<dbReference type="Gene3D" id="3.60.15.10">
    <property type="entry name" value="Ribonuclease Z/Hydroxyacylglutathione hydrolase-like"/>
    <property type="match status" value="1"/>
</dbReference>
<dbReference type="SUPFAM" id="SSF56281">
    <property type="entry name" value="Metallo-hydrolase/oxidoreductase"/>
    <property type="match status" value="1"/>
</dbReference>
<organism evidence="2 3">
    <name type="scientific">Pontibacter saemangeumensis</name>
    <dbReference type="NCBI Taxonomy" id="1084525"/>
    <lineage>
        <taxon>Bacteria</taxon>
        <taxon>Pseudomonadati</taxon>
        <taxon>Bacteroidota</taxon>
        <taxon>Cytophagia</taxon>
        <taxon>Cytophagales</taxon>
        <taxon>Hymenobacteraceae</taxon>
        <taxon>Pontibacter</taxon>
    </lineage>
</organism>
<evidence type="ECO:0000313" key="2">
    <source>
        <dbReference type="EMBL" id="GAA4436000.1"/>
    </source>
</evidence>
<dbReference type="InterPro" id="IPR001279">
    <property type="entry name" value="Metallo-B-lactamas"/>
</dbReference>
<gene>
    <name evidence="2" type="ORF">GCM10023188_28540</name>
</gene>
<name>A0ABP8LSW1_9BACT</name>
<feature type="domain" description="Metallo-beta-lactamase" evidence="1">
    <location>
        <begin position="17"/>
        <end position="194"/>
    </location>
</feature>
<dbReference type="PANTHER" id="PTHR47619">
    <property type="entry name" value="METALLO-HYDROLASE YYCJ-RELATED"/>
    <property type="match status" value="1"/>
</dbReference>
<dbReference type="InterPro" id="IPR052533">
    <property type="entry name" value="WalJ/YycJ-like"/>
</dbReference>
<dbReference type="SMART" id="SM00849">
    <property type="entry name" value="Lactamase_B"/>
    <property type="match status" value="1"/>
</dbReference>
<dbReference type="Proteomes" id="UP001500552">
    <property type="component" value="Unassembled WGS sequence"/>
</dbReference>
<evidence type="ECO:0000259" key="1">
    <source>
        <dbReference type="SMART" id="SM00849"/>
    </source>
</evidence>
<protein>
    <submittedName>
        <fullName evidence="2">MBL fold metallo-hydrolase</fullName>
    </submittedName>
</protein>
<proteinExistence type="predicted"/>